<comment type="caution">
    <text evidence="9">The sequence shown here is derived from an EMBL/GenBank/DDBJ whole genome shotgun (WGS) entry which is preliminary data.</text>
</comment>
<evidence type="ECO:0000313" key="9">
    <source>
        <dbReference type="EMBL" id="KAL1607207.1"/>
    </source>
</evidence>
<gene>
    <name evidence="9" type="ORF">SLS59_002912</name>
</gene>
<evidence type="ECO:0000259" key="8">
    <source>
        <dbReference type="Pfam" id="PF05837"/>
    </source>
</evidence>
<keyword evidence="5" id="KW-0539">Nucleus</keyword>
<evidence type="ECO:0000256" key="7">
    <source>
        <dbReference type="ARBA" id="ARBA00025735"/>
    </source>
</evidence>
<evidence type="ECO:0000256" key="6">
    <source>
        <dbReference type="ARBA" id="ARBA00023328"/>
    </source>
</evidence>
<feature type="domain" description="Centromere protein H C-terminal" evidence="8">
    <location>
        <begin position="42"/>
        <end position="266"/>
    </location>
</feature>
<dbReference type="InterPro" id="IPR040034">
    <property type="entry name" value="CENP-H"/>
</dbReference>
<proteinExistence type="inferred from homology"/>
<dbReference type="Proteomes" id="UP001521222">
    <property type="component" value="Unassembled WGS sequence"/>
</dbReference>
<organism evidence="9 10">
    <name type="scientific">Nothophoma quercina</name>
    <dbReference type="NCBI Taxonomy" id="749835"/>
    <lineage>
        <taxon>Eukaryota</taxon>
        <taxon>Fungi</taxon>
        <taxon>Dikarya</taxon>
        <taxon>Ascomycota</taxon>
        <taxon>Pezizomycotina</taxon>
        <taxon>Dothideomycetes</taxon>
        <taxon>Pleosporomycetidae</taxon>
        <taxon>Pleosporales</taxon>
        <taxon>Pleosporineae</taxon>
        <taxon>Didymellaceae</taxon>
        <taxon>Nothophoma</taxon>
    </lineage>
</organism>
<keyword evidence="4" id="KW-0995">Kinetochore</keyword>
<keyword evidence="10" id="KW-1185">Reference proteome</keyword>
<keyword evidence="6" id="KW-0137">Centromere</keyword>
<dbReference type="Pfam" id="PF05837">
    <property type="entry name" value="CENP-H"/>
    <property type="match status" value="1"/>
</dbReference>
<evidence type="ECO:0000256" key="3">
    <source>
        <dbReference type="ARBA" id="ARBA00022454"/>
    </source>
</evidence>
<comment type="subcellular location">
    <subcellularLocation>
        <location evidence="2">Chromosome</location>
        <location evidence="2">Centromere</location>
        <location evidence="2">Kinetochore</location>
    </subcellularLocation>
    <subcellularLocation>
        <location evidence="1">Nucleus</location>
    </subcellularLocation>
</comment>
<name>A0ABR3RS70_9PLEO</name>
<keyword evidence="3" id="KW-0158">Chromosome</keyword>
<evidence type="ECO:0000256" key="4">
    <source>
        <dbReference type="ARBA" id="ARBA00022838"/>
    </source>
</evidence>
<evidence type="ECO:0000256" key="2">
    <source>
        <dbReference type="ARBA" id="ARBA00004629"/>
    </source>
</evidence>
<evidence type="ECO:0000313" key="10">
    <source>
        <dbReference type="Proteomes" id="UP001521222"/>
    </source>
</evidence>
<reference evidence="9 10" key="1">
    <citation type="submission" date="2024-02" db="EMBL/GenBank/DDBJ databases">
        <title>De novo assembly and annotation of 12 fungi associated with fruit tree decline syndrome in Ontario, Canada.</title>
        <authorList>
            <person name="Sulman M."/>
            <person name="Ellouze W."/>
            <person name="Ilyukhin E."/>
        </authorList>
    </citation>
    <scope>NUCLEOTIDE SEQUENCE [LARGE SCALE GENOMIC DNA]</scope>
    <source>
        <strain evidence="9 10">M97-236</strain>
    </source>
</reference>
<dbReference type="PANTHER" id="PTHR48122:SF1">
    <property type="entry name" value="CENTROMERE PROTEIN H"/>
    <property type="match status" value="1"/>
</dbReference>
<evidence type="ECO:0000256" key="1">
    <source>
        <dbReference type="ARBA" id="ARBA00004123"/>
    </source>
</evidence>
<sequence>MANKVDTLMADVGAKSQHAGDISDLLQSTHSDAFAFTESEKLALELYDQLRELELQQSLLRAQEAGTSLCCTVPGTRANAIAAHVVDVSSLSDDDLQEQLILAEREAMEAKAEYDLRNKISHNVLVTDPVLKAVHGGEETDYVEKRLLPLITENDTIAMVHGQLASKLASSHRALVSVEQANIVANQKNRELSKTMLALAEAMKSQSAEDIEDPRLRDQIRSVDKELKESRRRTKTLKGIISAMIVGSGINWAADESLTELVMDDEDD</sequence>
<dbReference type="EMBL" id="JAKIXB020000007">
    <property type="protein sequence ID" value="KAL1607207.1"/>
    <property type="molecule type" value="Genomic_DNA"/>
</dbReference>
<dbReference type="PANTHER" id="PTHR48122">
    <property type="entry name" value="CENTROMERE PROTEIN H"/>
    <property type="match status" value="1"/>
</dbReference>
<evidence type="ECO:0000256" key="5">
    <source>
        <dbReference type="ARBA" id="ARBA00023242"/>
    </source>
</evidence>
<protein>
    <recommendedName>
        <fullName evidence="8">Centromere protein H C-terminal domain-containing protein</fullName>
    </recommendedName>
</protein>
<dbReference type="InterPro" id="IPR008426">
    <property type="entry name" value="CENP-H_C"/>
</dbReference>
<comment type="similarity">
    <text evidence="7">Belongs to the CENP-H/MCM16 family.</text>
</comment>
<accession>A0ABR3RS70</accession>